<accession>A0AAW2VAR1</accession>
<evidence type="ECO:0000256" key="10">
    <source>
        <dbReference type="ARBA" id="ARBA00022734"/>
    </source>
</evidence>
<evidence type="ECO:0000256" key="21">
    <source>
        <dbReference type="SAM" id="Phobius"/>
    </source>
</evidence>
<evidence type="ECO:0000256" key="2">
    <source>
        <dbReference type="ARBA" id="ARBA00005679"/>
    </source>
</evidence>
<keyword evidence="14 21" id="KW-1133">Transmembrane helix</keyword>
<dbReference type="AlphaFoldDB" id="A0AAW2VAR1"/>
<evidence type="ECO:0000256" key="5">
    <source>
        <dbReference type="ARBA" id="ARBA00012513"/>
    </source>
</evidence>
<evidence type="ECO:0000256" key="18">
    <source>
        <dbReference type="ARBA" id="ARBA00047899"/>
    </source>
</evidence>
<dbReference type="InterPro" id="IPR011009">
    <property type="entry name" value="Kinase-like_dom_sf"/>
</dbReference>
<evidence type="ECO:0000256" key="11">
    <source>
        <dbReference type="ARBA" id="ARBA00022741"/>
    </source>
</evidence>
<dbReference type="SUPFAM" id="SSF49899">
    <property type="entry name" value="Concanavalin A-like lectins/glucanases"/>
    <property type="match status" value="1"/>
</dbReference>
<evidence type="ECO:0000256" key="14">
    <source>
        <dbReference type="ARBA" id="ARBA00022989"/>
    </source>
</evidence>
<dbReference type="GO" id="GO:0016671">
    <property type="term" value="F:oxidoreductase activity, acting on a sulfur group of donors, disulfide as acceptor"/>
    <property type="evidence" value="ECO:0007669"/>
    <property type="project" value="InterPro"/>
</dbReference>
<comment type="similarity">
    <text evidence="4">In the C-terminal section; belongs to the protein kinase superfamily. Ser/Thr protein kinase family.</text>
</comment>
<dbReference type="GO" id="GO:0004674">
    <property type="term" value="F:protein serine/threonine kinase activity"/>
    <property type="evidence" value="ECO:0007669"/>
    <property type="project" value="UniProtKB-KW"/>
</dbReference>
<protein>
    <recommendedName>
        <fullName evidence="5">non-specific serine/threonine protein kinase</fullName>
        <ecNumber evidence="5">2.7.11.1</ecNumber>
    </recommendedName>
</protein>
<dbReference type="Gene3D" id="2.60.120.200">
    <property type="match status" value="1"/>
</dbReference>
<keyword evidence="7" id="KW-0808">Transferase</keyword>
<evidence type="ECO:0000256" key="1">
    <source>
        <dbReference type="ARBA" id="ARBA00004479"/>
    </source>
</evidence>
<evidence type="ECO:0000256" key="8">
    <source>
        <dbReference type="ARBA" id="ARBA00022692"/>
    </source>
</evidence>
<evidence type="ECO:0000256" key="13">
    <source>
        <dbReference type="ARBA" id="ARBA00022840"/>
    </source>
</evidence>
<dbReference type="GO" id="GO:0030246">
    <property type="term" value="F:carbohydrate binding"/>
    <property type="evidence" value="ECO:0007669"/>
    <property type="project" value="UniProtKB-KW"/>
</dbReference>
<dbReference type="InterPro" id="IPR017441">
    <property type="entry name" value="Protein_kinase_ATP_BS"/>
</dbReference>
<gene>
    <name evidence="23" type="ORF">Slati_2796600</name>
</gene>
<keyword evidence="11 20" id="KW-0547">Nucleotide-binding</keyword>
<evidence type="ECO:0000313" key="23">
    <source>
        <dbReference type="EMBL" id="KAL0426218.1"/>
    </source>
</evidence>
<evidence type="ECO:0000259" key="22">
    <source>
        <dbReference type="PROSITE" id="PS50011"/>
    </source>
</evidence>
<evidence type="ECO:0000256" key="17">
    <source>
        <dbReference type="ARBA" id="ARBA00023180"/>
    </source>
</evidence>
<comment type="subcellular location">
    <subcellularLocation>
        <location evidence="1">Membrane</location>
        <topology evidence="1">Single-pass type I membrane protein</topology>
    </subcellularLocation>
</comment>
<evidence type="ECO:0000256" key="3">
    <source>
        <dbReference type="ARBA" id="ARBA00008536"/>
    </source>
</evidence>
<evidence type="ECO:0000256" key="4">
    <source>
        <dbReference type="ARBA" id="ARBA00010217"/>
    </source>
</evidence>
<dbReference type="InterPro" id="IPR001220">
    <property type="entry name" value="Legume_lectin_dom"/>
</dbReference>
<feature type="binding site" evidence="20">
    <location>
        <position position="526"/>
    </location>
    <ligand>
        <name>ATP</name>
        <dbReference type="ChEBI" id="CHEBI:30616"/>
    </ligand>
</feature>
<dbReference type="InterPro" id="IPR004911">
    <property type="entry name" value="Interferon-induced_GILT"/>
</dbReference>
<evidence type="ECO:0000256" key="6">
    <source>
        <dbReference type="ARBA" id="ARBA00022527"/>
    </source>
</evidence>
<feature type="domain" description="Protein kinase" evidence="22">
    <location>
        <begin position="496"/>
        <end position="773"/>
    </location>
</feature>
<keyword evidence="9" id="KW-0732">Signal</keyword>
<dbReference type="PROSITE" id="PS00108">
    <property type="entry name" value="PROTEIN_KINASE_ST"/>
    <property type="match status" value="1"/>
</dbReference>
<name>A0AAW2VAR1_9LAMI</name>
<dbReference type="InterPro" id="IPR013320">
    <property type="entry name" value="ConA-like_dom_sf"/>
</dbReference>
<dbReference type="SMART" id="SM00220">
    <property type="entry name" value="S_TKc"/>
    <property type="match status" value="1"/>
</dbReference>
<dbReference type="PROSITE" id="PS00107">
    <property type="entry name" value="PROTEIN_KINASE_ATP"/>
    <property type="match status" value="1"/>
</dbReference>
<organism evidence="23">
    <name type="scientific">Sesamum latifolium</name>
    <dbReference type="NCBI Taxonomy" id="2727402"/>
    <lineage>
        <taxon>Eukaryota</taxon>
        <taxon>Viridiplantae</taxon>
        <taxon>Streptophyta</taxon>
        <taxon>Embryophyta</taxon>
        <taxon>Tracheophyta</taxon>
        <taxon>Spermatophyta</taxon>
        <taxon>Magnoliopsida</taxon>
        <taxon>eudicotyledons</taxon>
        <taxon>Gunneridae</taxon>
        <taxon>Pentapetalae</taxon>
        <taxon>asterids</taxon>
        <taxon>lamiids</taxon>
        <taxon>Lamiales</taxon>
        <taxon>Pedaliaceae</taxon>
        <taxon>Sesamum</taxon>
    </lineage>
</organism>
<dbReference type="Gene3D" id="3.30.200.20">
    <property type="entry name" value="Phosphorylase Kinase, domain 1"/>
    <property type="match status" value="1"/>
</dbReference>
<dbReference type="CDD" id="cd14066">
    <property type="entry name" value="STKc_IRAK"/>
    <property type="match status" value="1"/>
</dbReference>
<reference evidence="23" key="1">
    <citation type="submission" date="2020-06" db="EMBL/GenBank/DDBJ databases">
        <authorList>
            <person name="Li T."/>
            <person name="Hu X."/>
            <person name="Zhang T."/>
            <person name="Song X."/>
            <person name="Zhang H."/>
            <person name="Dai N."/>
            <person name="Sheng W."/>
            <person name="Hou X."/>
            <person name="Wei L."/>
        </authorList>
    </citation>
    <scope>NUCLEOTIDE SEQUENCE</scope>
    <source>
        <strain evidence="23">KEN1</strain>
        <tissue evidence="23">Leaf</tissue>
    </source>
</reference>
<evidence type="ECO:0000256" key="16">
    <source>
        <dbReference type="ARBA" id="ARBA00023170"/>
    </source>
</evidence>
<reference evidence="23" key="2">
    <citation type="journal article" date="2024" name="Plant">
        <title>Genomic evolution and insights into agronomic trait innovations of Sesamum species.</title>
        <authorList>
            <person name="Miao H."/>
            <person name="Wang L."/>
            <person name="Qu L."/>
            <person name="Liu H."/>
            <person name="Sun Y."/>
            <person name="Le M."/>
            <person name="Wang Q."/>
            <person name="Wei S."/>
            <person name="Zheng Y."/>
            <person name="Lin W."/>
            <person name="Duan Y."/>
            <person name="Cao H."/>
            <person name="Xiong S."/>
            <person name="Wang X."/>
            <person name="Wei L."/>
            <person name="Li C."/>
            <person name="Ma Q."/>
            <person name="Ju M."/>
            <person name="Zhao R."/>
            <person name="Li G."/>
            <person name="Mu C."/>
            <person name="Tian Q."/>
            <person name="Mei H."/>
            <person name="Zhang T."/>
            <person name="Gao T."/>
            <person name="Zhang H."/>
        </authorList>
    </citation>
    <scope>NUCLEOTIDE SEQUENCE</scope>
    <source>
        <strain evidence="23">KEN1</strain>
    </source>
</reference>
<keyword evidence="13 20" id="KW-0067">ATP-binding</keyword>
<dbReference type="FunFam" id="3.30.200.20:FF:000178">
    <property type="entry name" value="serine/threonine-protein kinase PBS1-like"/>
    <property type="match status" value="1"/>
</dbReference>
<dbReference type="Gene3D" id="1.10.510.10">
    <property type="entry name" value="Transferase(Phosphotransferase) domain 1"/>
    <property type="match status" value="1"/>
</dbReference>
<dbReference type="PROSITE" id="PS50011">
    <property type="entry name" value="PROTEIN_KINASE_DOM"/>
    <property type="match status" value="1"/>
</dbReference>
<evidence type="ECO:0000256" key="19">
    <source>
        <dbReference type="ARBA" id="ARBA00048679"/>
    </source>
</evidence>
<sequence length="802" mass="89996">MSQAHLAYSMDVSTLHSSNISSSSDHIDSEKRVNLSVYYESLCPYCANFIVNHLVNIFQTDLLNIVNLRLVPWGNTRIRSDDSWICQHGVDECELDVTEACAINAWPRVEAHFKFIYCVERLHLMNRHAEWPSCYAANSLDPKPIHDCYNNGLGYQLEKAYADETATLNPQHRFVPWVVVDNFPLQEDFENFIGYICKAYRGDNIPNACRSTSFEIKSFAVATSTPQTGKRHESRYVRVVKETDSKSVGLCLRRFESCCRQFPGAAPGHFLGIFNSSNNGNPSNHIFAVEFDTVDGYNETSDTDGNHIGININGMNTIASQSAAYYVDQSNKTEEVLLEKDGPIQAWIDYDGVKKLVSVTVCPLRVAKPVRPLLSQVIDLSLYLEKNMYAGFSAATGQKSSSHYILGWSFRLNGIADPLDPSQLPVVPVEKSSRSTVKVKKALIATFSVVIFILLGALLSILFYRRVMKFELLEDWELDCPHRFRYKDLQKATKGFKESEKIGAGGFGSVYKGVLPATGVEVAVKKIMSNNPLQGMREFAAEVESLGRLRHKNLVNLQGWCKHKNGLLLVYDYVSNGSLDSLLYNSKNGISLTWEQRFNIVKGVASGLLYLHEEWEQVVIHRDVKSSNVLIDHDMNARLGDFGLARLYDHGKNSHTTNVVGTIGYIAPELTRTGKASKSSDVFAYGILLLEVACGRPPVEYEPDRNVILVDWVLDCMKMGSIFEAVDAKLNSMYETEEMELVLGLGLLCSHPKPEARPTMRQVMKYLNGDEMLPVFDKLSSAGFKESCINVVTCRFFIKDLN</sequence>
<dbReference type="EC" id="2.7.11.1" evidence="5"/>
<dbReference type="SUPFAM" id="SSF56112">
    <property type="entry name" value="Protein kinase-like (PK-like)"/>
    <property type="match status" value="1"/>
</dbReference>
<keyword evidence="17" id="KW-0325">Glycoprotein</keyword>
<evidence type="ECO:0000256" key="9">
    <source>
        <dbReference type="ARBA" id="ARBA00022729"/>
    </source>
</evidence>
<keyword evidence="15 21" id="KW-0472">Membrane</keyword>
<dbReference type="PANTHER" id="PTHR27007">
    <property type="match status" value="1"/>
</dbReference>
<comment type="similarity">
    <text evidence="3">In the N-terminal section; belongs to the leguminous lectin family.</text>
</comment>
<dbReference type="InterPro" id="IPR000719">
    <property type="entry name" value="Prot_kinase_dom"/>
</dbReference>
<keyword evidence="8 21" id="KW-0812">Transmembrane</keyword>
<dbReference type="InterPro" id="IPR008271">
    <property type="entry name" value="Ser/Thr_kinase_AS"/>
</dbReference>
<dbReference type="GO" id="GO:0005524">
    <property type="term" value="F:ATP binding"/>
    <property type="evidence" value="ECO:0007669"/>
    <property type="project" value="UniProtKB-UniRule"/>
</dbReference>
<evidence type="ECO:0000256" key="7">
    <source>
        <dbReference type="ARBA" id="ARBA00022679"/>
    </source>
</evidence>
<comment type="catalytic activity">
    <reaction evidence="18">
        <text>L-threonyl-[protein] + ATP = O-phospho-L-threonyl-[protein] + ADP + H(+)</text>
        <dbReference type="Rhea" id="RHEA:46608"/>
        <dbReference type="Rhea" id="RHEA-COMP:11060"/>
        <dbReference type="Rhea" id="RHEA-COMP:11605"/>
        <dbReference type="ChEBI" id="CHEBI:15378"/>
        <dbReference type="ChEBI" id="CHEBI:30013"/>
        <dbReference type="ChEBI" id="CHEBI:30616"/>
        <dbReference type="ChEBI" id="CHEBI:61977"/>
        <dbReference type="ChEBI" id="CHEBI:456216"/>
        <dbReference type="EC" id="2.7.11.1"/>
    </reaction>
</comment>
<dbReference type="InterPro" id="IPR050528">
    <property type="entry name" value="L-type_Lectin-RKs"/>
</dbReference>
<keyword evidence="6" id="KW-0723">Serine/threonine-protein kinase</keyword>
<dbReference type="EMBL" id="JACGWN010000010">
    <property type="protein sequence ID" value="KAL0426218.1"/>
    <property type="molecule type" value="Genomic_DNA"/>
</dbReference>
<comment type="similarity">
    <text evidence="2">Belongs to the GILT family.</text>
</comment>
<evidence type="ECO:0000256" key="15">
    <source>
        <dbReference type="ARBA" id="ARBA00023136"/>
    </source>
</evidence>
<dbReference type="GO" id="GO:0016020">
    <property type="term" value="C:membrane"/>
    <property type="evidence" value="ECO:0007669"/>
    <property type="project" value="UniProtKB-SubCell"/>
</dbReference>
<dbReference type="CDD" id="cd06899">
    <property type="entry name" value="lectin_legume_LecRK_Arcelin_ConA"/>
    <property type="match status" value="1"/>
</dbReference>
<evidence type="ECO:0000256" key="12">
    <source>
        <dbReference type="ARBA" id="ARBA00022777"/>
    </source>
</evidence>
<comment type="caution">
    <text evidence="23">The sequence shown here is derived from an EMBL/GenBank/DDBJ whole genome shotgun (WGS) entry which is preliminary data.</text>
</comment>
<dbReference type="FunFam" id="1.10.510.10:FF:000108">
    <property type="entry name" value="L-type lectin-domain containing receptor kinase S.4"/>
    <property type="match status" value="1"/>
</dbReference>
<keyword evidence="10" id="KW-0430">Lectin</keyword>
<keyword evidence="12 23" id="KW-0418">Kinase</keyword>
<proteinExistence type="inferred from homology"/>
<dbReference type="Pfam" id="PF00139">
    <property type="entry name" value="Lectin_legB"/>
    <property type="match status" value="1"/>
</dbReference>
<dbReference type="Pfam" id="PF00069">
    <property type="entry name" value="Pkinase"/>
    <property type="match status" value="1"/>
</dbReference>
<dbReference type="Pfam" id="PF03227">
    <property type="entry name" value="GILT"/>
    <property type="match status" value="1"/>
</dbReference>
<evidence type="ECO:0000256" key="20">
    <source>
        <dbReference type="PROSITE-ProRule" id="PRU10141"/>
    </source>
</evidence>
<comment type="catalytic activity">
    <reaction evidence="19">
        <text>L-seryl-[protein] + ATP = O-phospho-L-seryl-[protein] + ADP + H(+)</text>
        <dbReference type="Rhea" id="RHEA:17989"/>
        <dbReference type="Rhea" id="RHEA-COMP:9863"/>
        <dbReference type="Rhea" id="RHEA-COMP:11604"/>
        <dbReference type="ChEBI" id="CHEBI:15378"/>
        <dbReference type="ChEBI" id="CHEBI:29999"/>
        <dbReference type="ChEBI" id="CHEBI:30616"/>
        <dbReference type="ChEBI" id="CHEBI:83421"/>
        <dbReference type="ChEBI" id="CHEBI:456216"/>
        <dbReference type="EC" id="2.7.11.1"/>
    </reaction>
</comment>
<keyword evidence="16 23" id="KW-0675">Receptor</keyword>
<feature type="transmembrane region" description="Helical" evidence="21">
    <location>
        <begin position="442"/>
        <end position="464"/>
    </location>
</feature>